<dbReference type="AlphaFoldDB" id="A0A485KIC3"/>
<organism evidence="2 3">
    <name type="scientific">Aphanomyces stellatus</name>
    <dbReference type="NCBI Taxonomy" id="120398"/>
    <lineage>
        <taxon>Eukaryota</taxon>
        <taxon>Sar</taxon>
        <taxon>Stramenopiles</taxon>
        <taxon>Oomycota</taxon>
        <taxon>Saprolegniomycetes</taxon>
        <taxon>Saprolegniales</taxon>
        <taxon>Verrucalvaceae</taxon>
        <taxon>Aphanomyces</taxon>
    </lineage>
</organism>
<dbReference type="EMBL" id="CAADRA010004051">
    <property type="protein sequence ID" value="VFT84369.1"/>
    <property type="molecule type" value="Genomic_DNA"/>
</dbReference>
<reference evidence="1" key="2">
    <citation type="submission" date="2019-06" db="EMBL/GenBank/DDBJ databases">
        <title>Genomics analysis of Aphanomyces spp. identifies a new class of oomycete effector associated with host adaptation.</title>
        <authorList>
            <person name="Gaulin E."/>
        </authorList>
    </citation>
    <scope>NUCLEOTIDE SEQUENCE</scope>
    <source>
        <strain evidence="1">CBS 578.67</strain>
    </source>
</reference>
<keyword evidence="3" id="KW-1185">Reference proteome</keyword>
<evidence type="ECO:0000313" key="1">
    <source>
        <dbReference type="EMBL" id="KAF0703990.1"/>
    </source>
</evidence>
<protein>
    <submittedName>
        <fullName evidence="2">Aste57867_7457 protein</fullName>
    </submittedName>
</protein>
<sequence length="84" mass="9435">MAPLEMLAPAVQRFDDDVQQTLIARKDDEEKMDGHQMQFWIQVVVDALETTTSSAWIWDYQDGSGRGRDCGDCLDKAGVSQLSL</sequence>
<gene>
    <name evidence="2" type="primary">Aste57867_7457</name>
    <name evidence="1" type="ORF">As57867_007431</name>
    <name evidence="2" type="ORF">ASTE57867_7457</name>
</gene>
<evidence type="ECO:0000313" key="3">
    <source>
        <dbReference type="Proteomes" id="UP000332933"/>
    </source>
</evidence>
<dbReference type="Proteomes" id="UP000332933">
    <property type="component" value="Unassembled WGS sequence"/>
</dbReference>
<reference evidence="2 3" key="1">
    <citation type="submission" date="2019-03" db="EMBL/GenBank/DDBJ databases">
        <authorList>
            <person name="Gaulin E."/>
            <person name="Dumas B."/>
        </authorList>
    </citation>
    <scope>NUCLEOTIDE SEQUENCE [LARGE SCALE GENOMIC DNA]</scope>
    <source>
        <strain evidence="2">CBS 568.67</strain>
    </source>
</reference>
<evidence type="ECO:0000313" key="2">
    <source>
        <dbReference type="EMBL" id="VFT84369.1"/>
    </source>
</evidence>
<dbReference type="EMBL" id="VJMH01004039">
    <property type="protein sequence ID" value="KAF0703990.1"/>
    <property type="molecule type" value="Genomic_DNA"/>
</dbReference>
<proteinExistence type="predicted"/>
<name>A0A485KIC3_9STRA</name>
<accession>A0A485KIC3</accession>